<sequence length="187" mass="21437">MSNKTKLSQEQTDKFLDALKTRFEENRNRHPDLDWAKIQEKLVASPKKLWSLYQMEETGGEPDVIDYKKEADEYVFCDCVAESPKGRRSVCYDQEALESRKEHKPKHSAVGMAAEMGIDLLTEEQYRALQTLGKFDAKTSSWVLTPPAIREKGGAIFGDWRYGQVFIYHNGAESYYAARGFRGILTL</sequence>
<dbReference type="Pfam" id="PF14066">
    <property type="entry name" value="DUF4256"/>
    <property type="match status" value="1"/>
</dbReference>
<dbReference type="Proteomes" id="UP000239711">
    <property type="component" value="Unassembled WGS sequence"/>
</dbReference>
<dbReference type="AlphaFoldDB" id="A0A2S9J2W9"/>
<name>A0A2S9J2W9_9SPHI</name>
<dbReference type="EMBL" id="PVBQ01000008">
    <property type="protein sequence ID" value="PRD47128.1"/>
    <property type="molecule type" value="Genomic_DNA"/>
</dbReference>
<dbReference type="InterPro" id="IPR025352">
    <property type="entry name" value="DUF4256"/>
</dbReference>
<organism evidence="1 2">
    <name type="scientific">Sphingobacterium haloxyli</name>
    <dbReference type="NCBI Taxonomy" id="2100533"/>
    <lineage>
        <taxon>Bacteria</taxon>
        <taxon>Pseudomonadati</taxon>
        <taxon>Bacteroidota</taxon>
        <taxon>Sphingobacteriia</taxon>
        <taxon>Sphingobacteriales</taxon>
        <taxon>Sphingobacteriaceae</taxon>
        <taxon>Sphingobacterium</taxon>
    </lineage>
</organism>
<accession>A0A2S9J2W9</accession>
<protein>
    <submittedName>
        <fullName evidence="1">DUF4256 domain-containing protein</fullName>
    </submittedName>
</protein>
<proteinExistence type="predicted"/>
<comment type="caution">
    <text evidence="1">The sequence shown here is derived from an EMBL/GenBank/DDBJ whole genome shotgun (WGS) entry which is preliminary data.</text>
</comment>
<evidence type="ECO:0000313" key="1">
    <source>
        <dbReference type="EMBL" id="PRD47128.1"/>
    </source>
</evidence>
<gene>
    <name evidence="1" type="ORF">C5745_11975</name>
</gene>
<dbReference type="OrthoDB" id="8442276at2"/>
<dbReference type="RefSeq" id="WP_105717245.1">
    <property type="nucleotide sequence ID" value="NZ_PVBQ01000008.1"/>
</dbReference>
<evidence type="ECO:0000313" key="2">
    <source>
        <dbReference type="Proteomes" id="UP000239711"/>
    </source>
</evidence>
<keyword evidence="2" id="KW-1185">Reference proteome</keyword>
<reference evidence="1 2" key="1">
    <citation type="submission" date="2018-02" db="EMBL/GenBank/DDBJ databases">
        <title>The draft genome of Sphingobacterium sp. 5JN-11.</title>
        <authorList>
            <person name="Liu L."/>
            <person name="Li L."/>
            <person name="Liang L."/>
            <person name="Zhang X."/>
            <person name="Wang T."/>
        </authorList>
    </citation>
    <scope>NUCLEOTIDE SEQUENCE [LARGE SCALE GENOMIC DNA]</scope>
    <source>
        <strain evidence="1 2">5JN-11</strain>
    </source>
</reference>